<protein>
    <recommendedName>
        <fullName evidence="1">Nose resistant-to-fluoxetine protein N-terminal domain-containing protein</fullName>
    </recommendedName>
</protein>
<accession>A0A7J7JYT4</accession>
<comment type="caution">
    <text evidence="2">The sequence shown here is derived from an EMBL/GenBank/DDBJ whole genome shotgun (WGS) entry which is preliminary data.</text>
</comment>
<sequence>MLFSCEGTVSCCTKPLKGILLAAYPHTIFYIILTPYFIQVLDAWGKPPTRFFTEILNWVGDYQECVAIRSTYRENNDPGMMLYQGRYCSGMHPSMGVTSGQAMLHLEPLQTRCLELRRMQALGNSCHEYLGWREPVLRKLIIERAEGADFVPLLETEQVLAGTALRVTINVSP</sequence>
<evidence type="ECO:0000313" key="2">
    <source>
        <dbReference type="EMBL" id="KAF6030516.1"/>
    </source>
</evidence>
<evidence type="ECO:0000259" key="1">
    <source>
        <dbReference type="Pfam" id="PF20146"/>
    </source>
</evidence>
<dbReference type="Proteomes" id="UP000593567">
    <property type="component" value="Unassembled WGS sequence"/>
</dbReference>
<organism evidence="2 3">
    <name type="scientific">Bugula neritina</name>
    <name type="common">Brown bryozoan</name>
    <name type="synonym">Sertularia neritina</name>
    <dbReference type="NCBI Taxonomy" id="10212"/>
    <lineage>
        <taxon>Eukaryota</taxon>
        <taxon>Metazoa</taxon>
        <taxon>Spiralia</taxon>
        <taxon>Lophotrochozoa</taxon>
        <taxon>Bryozoa</taxon>
        <taxon>Gymnolaemata</taxon>
        <taxon>Cheilostomatida</taxon>
        <taxon>Flustrina</taxon>
        <taxon>Buguloidea</taxon>
        <taxon>Bugulidae</taxon>
        <taxon>Bugula</taxon>
    </lineage>
</organism>
<dbReference type="InterPro" id="IPR006621">
    <property type="entry name" value="Nose-resist-to-fluoxetine_N"/>
</dbReference>
<dbReference type="AlphaFoldDB" id="A0A7J7JYT4"/>
<reference evidence="2" key="1">
    <citation type="submission" date="2020-06" db="EMBL/GenBank/DDBJ databases">
        <title>Draft genome of Bugula neritina, a colonial animal packing powerful symbionts and potential medicines.</title>
        <authorList>
            <person name="Rayko M."/>
        </authorList>
    </citation>
    <scope>NUCLEOTIDE SEQUENCE [LARGE SCALE GENOMIC DNA]</scope>
    <source>
        <strain evidence="2">Kwan_BN1</strain>
    </source>
</reference>
<dbReference type="EMBL" id="VXIV02001696">
    <property type="protein sequence ID" value="KAF6030516.1"/>
    <property type="molecule type" value="Genomic_DNA"/>
</dbReference>
<gene>
    <name evidence="2" type="ORF">EB796_011167</name>
</gene>
<feature type="domain" description="Nose resistant-to-fluoxetine protein N-terminal" evidence="1">
    <location>
        <begin position="37"/>
        <end position="93"/>
    </location>
</feature>
<keyword evidence="3" id="KW-1185">Reference proteome</keyword>
<evidence type="ECO:0000313" key="3">
    <source>
        <dbReference type="Proteomes" id="UP000593567"/>
    </source>
</evidence>
<name>A0A7J7JYT4_BUGNE</name>
<proteinExistence type="predicted"/>
<dbReference type="Pfam" id="PF20146">
    <property type="entry name" value="NRF"/>
    <property type="match status" value="1"/>
</dbReference>